<protein>
    <submittedName>
        <fullName evidence="3">ABCB1 protein</fullName>
    </submittedName>
</protein>
<feature type="region of interest" description="Disordered" evidence="2">
    <location>
        <begin position="667"/>
        <end position="696"/>
    </location>
</feature>
<organism evidence="3 4">
    <name type="scientific">Symbiodinium necroappetens</name>
    <dbReference type="NCBI Taxonomy" id="1628268"/>
    <lineage>
        <taxon>Eukaryota</taxon>
        <taxon>Sar</taxon>
        <taxon>Alveolata</taxon>
        <taxon>Dinophyceae</taxon>
        <taxon>Suessiales</taxon>
        <taxon>Symbiodiniaceae</taxon>
        <taxon>Symbiodinium</taxon>
    </lineage>
</organism>
<feature type="compositionally biased region" description="Low complexity" evidence="2">
    <location>
        <begin position="1288"/>
        <end position="1299"/>
    </location>
</feature>
<evidence type="ECO:0000256" key="1">
    <source>
        <dbReference type="SAM" id="Coils"/>
    </source>
</evidence>
<name>A0A812MDN1_9DINO</name>
<feature type="coiled-coil region" evidence="1">
    <location>
        <begin position="1254"/>
        <end position="1281"/>
    </location>
</feature>
<reference evidence="3" key="1">
    <citation type="submission" date="2021-02" db="EMBL/GenBank/DDBJ databases">
        <authorList>
            <person name="Dougan E. K."/>
            <person name="Rhodes N."/>
            <person name="Thang M."/>
            <person name="Chan C."/>
        </authorList>
    </citation>
    <scope>NUCLEOTIDE SEQUENCE</scope>
</reference>
<evidence type="ECO:0000256" key="2">
    <source>
        <dbReference type="SAM" id="MobiDB-lite"/>
    </source>
</evidence>
<feature type="non-terminal residue" evidence="3">
    <location>
        <position position="2339"/>
    </location>
</feature>
<evidence type="ECO:0000313" key="3">
    <source>
        <dbReference type="EMBL" id="CAE7262774.1"/>
    </source>
</evidence>
<proteinExistence type="predicted"/>
<accession>A0A812MDN1</accession>
<evidence type="ECO:0000313" key="4">
    <source>
        <dbReference type="Proteomes" id="UP000601435"/>
    </source>
</evidence>
<feature type="region of interest" description="Disordered" evidence="2">
    <location>
        <begin position="1282"/>
        <end position="1323"/>
    </location>
</feature>
<keyword evidence="1" id="KW-0175">Coiled coil</keyword>
<sequence length="2339" mass="262671">SHVTGTPSRLCPKCPMQLGDYLGGSDATTLTSHAYKSALGGSSAKNAVSTSSMSTWKPEQWLRLSRSRAEALQKRCRKCTEDDEECASAFTLSWQASMSPVCCPSYGVGTSQIRIPLPLVQVEGLPILQNVPSQFEDLIPPKVTCSLLRHAHPHPRDQQIDFVETTHTYFVHGERVPVSVTGLVHSFAQPFDADQVIAKMTAGFNWPRTQYMVTVDGQSRPMTPSEIKESWRKNAAEAAGLGTWMHLQIEVLLNGGGVPAITTELQLFSEFLRTSQQLLAFRTEWCIFGEEERVHRARLVASQPQGPLAGHEQLQVFGGAVARTELPIEVLESMPCHFFSWGYLAALATVSRFMLSIVRRFRDWSGKDVAINNSEFWHRRRVLSMYRFWGHVRSLAVDMPQLAMFMDVPQQARLVWSMAAIPRPPTSTGFAYGLVSTQPLMGFACFEIRISRDISRLKIVVQDLQGTSTSFFRVENLGTPDAQWVLSLNNAPPLPIPAAVTHIFRPYESICFKLEWSERKFQVDMNGNKVFAARLRAPFQVSAPPLSKLSIWGYSSTRQVVDDDFQINTAPSPVLRDAQIRCIVCHEVHSLLFPRWSVCPCCHNWACARHVGDAPWNPCPGCACSLADYMGGSLMECPAWSEMDPRTGEDADQCDIVHDLARLESTRTKARRSDQLQVEGGSQMPGDGFPELGENPEADADAASALCAASLDQHDDQFSQDLENHLKEADEAEDCDYNQILEQVRKRRKLEGASTTMQNFQENFDRLRECAVDAITSMVPLQVPEEMSIPQKVQHLRKQVLAVFPSMGDDLLRVAVGAIAVYRMRLFDLHVRELVLLLWIFEGESHMRCHSGDLYFFNHGAFTLHRGVPPQATLARCKRFCLRLEGLFRLASPPMEKDEDVLNNIRELLSTHNDSEKVLLNMCEDAASGCHERRSGRGRIAEEVGDGAVEGMGRSSRCQYTADALSKAGLSMQQKLLDDRIFNLVVEWCDSPQNRASGVSYGDSAVLYDLQDRIVTPVQGLPEQNIYLHIPHNICRSLDDPLMQQASVRLEKFYAETFWLNNDADYANQPLTEDLLRQACGLPAKLRSSSCNPQLPIPVDPASQENRDIRKQQLRNVADAVKDLCLAKVKTSITKAMFKYLKLPSDHPSDMERDAIWKALFDEKMLMQEKIDGNCKEMGFPTVQVSKSVYEKFPLQGNQPEVCYTEIHDMAALHRYVRSCPDRESNVAVMLQHIDAAIRGLRSAGRQGKQSLLNQEKVERLERARRKLSEMELLLAKWEKTDPAGLASSQQPSQSTTPTRRVRGKHSTDDVADEPAEPRQRRVTYHRNFQGLLRTRAYAKGLGVQACPRRLQRVLCPDTHDLDIQNAVFVVLHQLIKKLGDSTDVPQFVLETIQKCAEHRNQICEEDMKTSIKEGKHVLHEILFGAAVPASYAQVGFLSQLQKTSVYLRWLACSLLPDVFECVQAMADKKNPMASTLFYLYAATEDYILRSWEEFLDAQALSHVSLHFDGVRLGGIAEADVERLCDDSATAIKGKTGFEVKIVRKQHLYFREWCRTPSERSEVAVEESLLTQGNCIPLALARLFPDRKPDILSEICKTSHQNCEAAKVGSRSYRSVCDSSNLQAVPCLGLDITKPGQYLLHCEHDGKPHCLSCTCNENNLIEIGDGKYVTRMMLSELRKFASEAIDTHSIVTFRLFAQEGDRVQLIKSLQVLQGLHAGANVADPEWMMALSHECEYAGEECSEDECDVQSEDDNEERVVKVGDSLLASLASEVNTFEQSKSSRCPFRSFQYPARVAKHVQRYHTASKQYTCSGTKQLKIICALFDNDQIARRRKGNYLSRSAGLLRSSVQPPLSEKLNEIDRSIRLVLTGKGPEFWNAAAVDASLSLRRVRNLYYTVEFSDLVYREMLLNNAKCKAIPRIAQAVLSRGSRLVSLLPTDVRHWWPLVEDVFNACRVKEIHCEVLEYYCRSKEFRYISLDATIKCCMGVLGQESYRCSKAKRNEAPFDDDTALRRVLTARGSTGAVLAMIAVPSEKAEAVCDALLQNLPAEGLDQVECVASDNASTKLYTQLRRIMPKLQCLCLDPIHLPIVYEYATWRKKTAGALCLRKLMHKFIAVDSGISSDHWGIFYKGYDDRALSVPEQTRRTYITSGAMPKARACIRKLDGSVPFRSRLEFIEGLAAIAAEFPEDMRRKVTGANKAIDQILWCAAAADRAEWLLNNLRWRHRLGLRDLTLLPCGTTSNEALHAEIKGCFAQTQQIHQSTLKLKLEILTLAKMLPHYAAAKYPTLSQATSRHIRCASALHPFGHHSLGFSGAMTASVLVGLKKPSCLWPKADNRNE</sequence>
<dbReference type="EMBL" id="CAJNJA010010811">
    <property type="protein sequence ID" value="CAE7262774.1"/>
    <property type="molecule type" value="Genomic_DNA"/>
</dbReference>
<keyword evidence="4" id="KW-1185">Reference proteome</keyword>
<dbReference type="Proteomes" id="UP000601435">
    <property type="component" value="Unassembled WGS sequence"/>
</dbReference>
<gene>
    <name evidence="3" type="primary">ABCB1</name>
    <name evidence="3" type="ORF">SNEC2469_LOCUS6060</name>
</gene>
<dbReference type="OrthoDB" id="411262at2759"/>
<comment type="caution">
    <text evidence="3">The sequence shown here is derived from an EMBL/GenBank/DDBJ whole genome shotgun (WGS) entry which is preliminary data.</text>
</comment>